<dbReference type="AlphaFoldDB" id="A0A4V4HNI9"/>
<dbReference type="SUPFAM" id="SSF54285">
    <property type="entry name" value="MoaD/ThiS"/>
    <property type="match status" value="1"/>
</dbReference>
<dbReference type="InterPro" id="IPR052045">
    <property type="entry name" value="Sulfur_Carrier/Prot_Modifier"/>
</dbReference>
<reference evidence="1 2" key="1">
    <citation type="journal article" date="2018" name="Int. J. Syst. Evol. Microbiol.">
        <title>Glycomyces paridis sp. nov., isolated from the medicinal plant Paris polyphylla.</title>
        <authorList>
            <person name="Fang X.M."/>
            <person name="Bai J.L."/>
            <person name="Su J."/>
            <person name="Zhao L.L."/>
            <person name="Liu H.Y."/>
            <person name="Ma B.P."/>
            <person name="Zhang Y.Q."/>
            <person name="Yu L.Y."/>
        </authorList>
    </citation>
    <scope>NUCLEOTIDE SEQUENCE [LARGE SCALE GENOMIC DNA]</scope>
    <source>
        <strain evidence="1 2">CPCC 204357</strain>
    </source>
</reference>
<dbReference type="InterPro" id="IPR016155">
    <property type="entry name" value="Mopterin_synth/thiamin_S_b"/>
</dbReference>
<comment type="caution">
    <text evidence="1">The sequence shown here is derived from an EMBL/GenBank/DDBJ whole genome shotgun (WGS) entry which is preliminary data.</text>
</comment>
<dbReference type="OrthoDB" id="9156098at2"/>
<accession>A0A4V4HNI9</accession>
<evidence type="ECO:0000313" key="1">
    <source>
        <dbReference type="EMBL" id="THV26226.1"/>
    </source>
</evidence>
<dbReference type="Proteomes" id="UP000305792">
    <property type="component" value="Unassembled WGS sequence"/>
</dbReference>
<dbReference type="PANTHER" id="PTHR38031:SF1">
    <property type="entry name" value="SULFUR CARRIER PROTEIN CYSO"/>
    <property type="match status" value="1"/>
</dbReference>
<organism evidence="1 2">
    <name type="scientific">Glycomyces paridis</name>
    <dbReference type="NCBI Taxonomy" id="2126555"/>
    <lineage>
        <taxon>Bacteria</taxon>
        <taxon>Bacillati</taxon>
        <taxon>Actinomycetota</taxon>
        <taxon>Actinomycetes</taxon>
        <taxon>Glycomycetales</taxon>
        <taxon>Glycomycetaceae</taxon>
        <taxon>Glycomyces</taxon>
    </lineage>
</organism>
<dbReference type="InterPro" id="IPR003749">
    <property type="entry name" value="ThiS/MoaD-like"/>
</dbReference>
<gene>
    <name evidence="1" type="ORF">E9998_19205</name>
</gene>
<sequence>MAAVDVKIPAALASECGGARHLTVETGPEATLGDVLAAIGRTHPRLERRLRDEAGRLRRFVNVYVGDEESRRLQGLDTPVEGREIQILPSIAGGA</sequence>
<name>A0A4V4HNI9_9ACTN</name>
<dbReference type="Gene3D" id="3.10.20.30">
    <property type="match status" value="1"/>
</dbReference>
<dbReference type="Pfam" id="PF02597">
    <property type="entry name" value="ThiS"/>
    <property type="match status" value="1"/>
</dbReference>
<dbReference type="EMBL" id="STGX01000015">
    <property type="protein sequence ID" value="THV26226.1"/>
    <property type="molecule type" value="Genomic_DNA"/>
</dbReference>
<dbReference type="RefSeq" id="WP_136531303.1">
    <property type="nucleotide sequence ID" value="NZ_STGX01000015.1"/>
</dbReference>
<proteinExistence type="predicted"/>
<evidence type="ECO:0000313" key="2">
    <source>
        <dbReference type="Proteomes" id="UP000305792"/>
    </source>
</evidence>
<dbReference type="InterPro" id="IPR012675">
    <property type="entry name" value="Beta-grasp_dom_sf"/>
</dbReference>
<dbReference type="PANTHER" id="PTHR38031">
    <property type="entry name" value="SULFUR CARRIER PROTEIN SLR0821-RELATED"/>
    <property type="match status" value="1"/>
</dbReference>
<keyword evidence="2" id="KW-1185">Reference proteome</keyword>
<protein>
    <submittedName>
        <fullName evidence="1">MoaD/ThiS family protein</fullName>
    </submittedName>
</protein>